<accession>A0AAN9LAD6</accession>
<feature type="region of interest" description="Disordered" evidence="1">
    <location>
        <begin position="339"/>
        <end position="404"/>
    </location>
</feature>
<feature type="compositionally biased region" description="Basic and acidic residues" evidence="1">
    <location>
        <begin position="454"/>
        <end position="467"/>
    </location>
</feature>
<dbReference type="EMBL" id="JAYMYQ010000005">
    <property type="protein sequence ID" value="KAK7329648.1"/>
    <property type="molecule type" value="Genomic_DNA"/>
</dbReference>
<keyword evidence="3" id="KW-1185">Reference proteome</keyword>
<evidence type="ECO:0000313" key="3">
    <source>
        <dbReference type="Proteomes" id="UP001367508"/>
    </source>
</evidence>
<dbReference type="AlphaFoldDB" id="A0AAN9LAD6"/>
<feature type="region of interest" description="Disordered" evidence="1">
    <location>
        <begin position="176"/>
        <end position="205"/>
    </location>
</feature>
<reference evidence="2 3" key="1">
    <citation type="submission" date="2024-01" db="EMBL/GenBank/DDBJ databases">
        <title>The genomes of 5 underutilized Papilionoideae crops provide insights into root nodulation and disease resistanc.</title>
        <authorList>
            <person name="Jiang F."/>
        </authorList>
    </citation>
    <scope>NUCLEOTIDE SEQUENCE [LARGE SCALE GENOMIC DNA]</scope>
    <source>
        <strain evidence="2">LVBAO_FW01</strain>
        <tissue evidence="2">Leaves</tissue>
    </source>
</reference>
<feature type="compositionally biased region" description="Basic residues" evidence="1">
    <location>
        <begin position="487"/>
        <end position="496"/>
    </location>
</feature>
<gene>
    <name evidence="2" type="ORF">VNO77_23820</name>
</gene>
<comment type="caution">
    <text evidence="2">The sequence shown here is derived from an EMBL/GenBank/DDBJ whole genome shotgun (WGS) entry which is preliminary data.</text>
</comment>
<feature type="compositionally biased region" description="Polar residues" evidence="1">
    <location>
        <begin position="473"/>
        <end position="484"/>
    </location>
</feature>
<feature type="compositionally biased region" description="Polar residues" evidence="1">
    <location>
        <begin position="176"/>
        <end position="195"/>
    </location>
</feature>
<evidence type="ECO:0000313" key="2">
    <source>
        <dbReference type="EMBL" id="KAK7329648.1"/>
    </source>
</evidence>
<dbReference type="PANTHER" id="PTHR35992:SF1">
    <property type="entry name" value="CYTOMATRIX PROTEIN-LIKE PROTEIN"/>
    <property type="match status" value="1"/>
</dbReference>
<feature type="compositionally biased region" description="Basic and acidic residues" evidence="1">
    <location>
        <begin position="196"/>
        <end position="205"/>
    </location>
</feature>
<proteinExistence type="predicted"/>
<dbReference type="PANTHER" id="PTHR35992">
    <property type="entry name" value="CYTOMATRIX PROTEIN-LIKE PROTEIN"/>
    <property type="match status" value="1"/>
</dbReference>
<dbReference type="Proteomes" id="UP001367508">
    <property type="component" value="Unassembled WGS sequence"/>
</dbReference>
<organism evidence="2 3">
    <name type="scientific">Canavalia gladiata</name>
    <name type="common">Sword bean</name>
    <name type="synonym">Dolichos gladiatus</name>
    <dbReference type="NCBI Taxonomy" id="3824"/>
    <lineage>
        <taxon>Eukaryota</taxon>
        <taxon>Viridiplantae</taxon>
        <taxon>Streptophyta</taxon>
        <taxon>Embryophyta</taxon>
        <taxon>Tracheophyta</taxon>
        <taxon>Spermatophyta</taxon>
        <taxon>Magnoliopsida</taxon>
        <taxon>eudicotyledons</taxon>
        <taxon>Gunneridae</taxon>
        <taxon>Pentapetalae</taxon>
        <taxon>rosids</taxon>
        <taxon>fabids</taxon>
        <taxon>Fabales</taxon>
        <taxon>Fabaceae</taxon>
        <taxon>Papilionoideae</taxon>
        <taxon>50 kb inversion clade</taxon>
        <taxon>NPAAA clade</taxon>
        <taxon>indigoferoid/millettioid clade</taxon>
        <taxon>Phaseoleae</taxon>
        <taxon>Canavalia</taxon>
    </lineage>
</organism>
<protein>
    <submittedName>
        <fullName evidence="2">Uncharacterized protein</fullName>
    </submittedName>
</protein>
<sequence length="496" mass="56686">MIGEKHKSISNFMHEVVKDKQIPAILLNSHSSLTLSLLFFSLNIVMRKTKKAESSEAVSSERRNWGNIFNLLVQMVRNQQNQLQSFANNHKFLEDRLRMQHEGWASNVRIHKDQISQMKGLLIFEEKKRLLEAAKADLTVGFKQRETSMLKWILENMGDELADFKAWFEYLTRKSSNGEDQGTASKDSGNKSSRNSTEKDKCSHEAKDELRMLKGDYEKLALEKSSELLALLAEKKFVWNQYNIMENNYSDKLRSKQAEVEKANEKIKVLVSRMEQLQSENNEKDSKISELGSKVTNMEAETKRLNKEISGLSVELESLRKFRNDQVTPVLNHCLERTKTSDLGTSKNNRSRRNKTLNKEICSPERTKTSVLNHCSEETKTSDLGTSKNNRSRRNKTLNKEICSPERTKTSVLNHCSEETKTSDLGTSKNNRSTRNMTLNKEICSPDASAPAKSSEKGTKSLKRKEVPAVMPTSETPKLFSSSFKVPKLKPSLRVR</sequence>
<name>A0AAN9LAD6_CANGL</name>
<feature type="region of interest" description="Disordered" evidence="1">
    <location>
        <begin position="442"/>
        <end position="496"/>
    </location>
</feature>
<evidence type="ECO:0000256" key="1">
    <source>
        <dbReference type="SAM" id="MobiDB-lite"/>
    </source>
</evidence>